<dbReference type="PANTHER" id="PTHR43884:SF12">
    <property type="entry name" value="ISOVALERYL-COA DEHYDROGENASE, MITOCHONDRIAL-RELATED"/>
    <property type="match status" value="1"/>
</dbReference>
<dbReference type="GO" id="GO:0003995">
    <property type="term" value="F:acyl-CoA dehydrogenase activity"/>
    <property type="evidence" value="ECO:0007669"/>
    <property type="project" value="TreeGrafter"/>
</dbReference>
<dbReference type="InterPro" id="IPR037069">
    <property type="entry name" value="AcylCoA_DH/ox_N_sf"/>
</dbReference>
<gene>
    <name evidence="2" type="ORF">BST13_03260</name>
</gene>
<dbReference type="SUPFAM" id="SSF56645">
    <property type="entry name" value="Acyl-CoA dehydrogenase NM domain-like"/>
    <property type="match status" value="1"/>
</dbReference>
<dbReference type="AlphaFoldDB" id="A0A1X0BAG7"/>
<reference evidence="2 3" key="1">
    <citation type="submission" date="2017-02" db="EMBL/GenBank/DDBJ databases">
        <title>The new phylogeny of genus Mycobacterium.</title>
        <authorList>
            <person name="Tortoli E."/>
            <person name="Trovato A."/>
            <person name="Cirillo D.M."/>
        </authorList>
    </citation>
    <scope>NUCLEOTIDE SEQUENCE [LARGE SCALE GENOMIC DNA]</scope>
    <source>
        <strain evidence="2 3">RW6</strain>
    </source>
</reference>
<dbReference type="Pfam" id="PF02771">
    <property type="entry name" value="Acyl-CoA_dh_N"/>
    <property type="match status" value="1"/>
</dbReference>
<dbReference type="InterPro" id="IPR013786">
    <property type="entry name" value="AcylCoA_DH/ox_N"/>
</dbReference>
<evidence type="ECO:0000259" key="1">
    <source>
        <dbReference type="Pfam" id="PF02771"/>
    </source>
</evidence>
<dbReference type="Gene3D" id="2.40.110.10">
    <property type="entry name" value="Butyryl-CoA Dehydrogenase, subunit A, domain 2"/>
    <property type="match status" value="1"/>
</dbReference>
<accession>A0A1X0BAG7</accession>
<keyword evidence="3" id="KW-1185">Reference proteome</keyword>
<dbReference type="PANTHER" id="PTHR43884">
    <property type="entry name" value="ACYL-COA DEHYDROGENASE"/>
    <property type="match status" value="1"/>
</dbReference>
<dbReference type="InterPro" id="IPR009100">
    <property type="entry name" value="AcylCoA_DH/oxidase_NM_dom_sf"/>
</dbReference>
<evidence type="ECO:0000313" key="3">
    <source>
        <dbReference type="Proteomes" id="UP000192448"/>
    </source>
</evidence>
<dbReference type="RefSeq" id="WP_083160553.1">
    <property type="nucleotide sequence ID" value="NZ_MVHF01000002.1"/>
</dbReference>
<protein>
    <submittedName>
        <fullName evidence="2">Acyl-CoA dehydrogenase</fullName>
    </submittedName>
</protein>
<evidence type="ECO:0000313" key="2">
    <source>
        <dbReference type="EMBL" id="ORA39293.1"/>
    </source>
</evidence>
<feature type="domain" description="Acyl-CoA dehydrogenase/oxidase N-terminal" evidence="1">
    <location>
        <begin position="26"/>
        <end position="101"/>
    </location>
</feature>
<dbReference type="GO" id="GO:0050660">
    <property type="term" value="F:flavin adenine dinucleotide binding"/>
    <property type="evidence" value="ECO:0007669"/>
    <property type="project" value="InterPro"/>
</dbReference>
<dbReference type="Gene3D" id="1.10.540.10">
    <property type="entry name" value="Acyl-CoA dehydrogenase/oxidase, N-terminal domain"/>
    <property type="match status" value="1"/>
</dbReference>
<organism evidence="2 3">
    <name type="scientific">Mycobacterium aquaticum</name>
    <dbReference type="NCBI Taxonomy" id="1927124"/>
    <lineage>
        <taxon>Bacteria</taxon>
        <taxon>Bacillati</taxon>
        <taxon>Actinomycetota</taxon>
        <taxon>Actinomycetes</taxon>
        <taxon>Mycobacteriales</taxon>
        <taxon>Mycobacteriaceae</taxon>
        <taxon>Mycobacterium</taxon>
    </lineage>
</organism>
<dbReference type="STRING" id="1927124.BST13_03260"/>
<dbReference type="EMBL" id="MVHF01000002">
    <property type="protein sequence ID" value="ORA39293.1"/>
    <property type="molecule type" value="Genomic_DNA"/>
</dbReference>
<name>A0A1X0BAG7_9MYCO</name>
<sequence>MGMTRVAEPVSAATASDVGLHPLVGVVQRYADEVLRPSALQTDRHGIAPQRVAELAELGLLNHLAPEEFGGAAVDVASDRRIREILAGACLNTWLLWVQHAPLVELLAKQHADGTTLSDRARDVVHGRLLVGAGLSDVRRYPDHYVAAQRRTNEWVFSGTISWVTGWGLNQALAVAGVEPLTETVVTALIPVSGDTVAAELDLSAVVGSRTQRVTLNDVRVPDRDVISTESVAHWRRRDLGMSSDAQSHHSGLAYAVLDELDTEPDAQARAVSAGWRPRIDAIRRQSYALADEVLARDDGRHRVDERLAAKVAIGDALATLTRALVVARSGRGMRLDDTAQLHARSALFLLVQGQSAAVRAAQLEHLTPQENR</sequence>
<dbReference type="Proteomes" id="UP000192448">
    <property type="component" value="Unassembled WGS sequence"/>
</dbReference>
<dbReference type="OrthoDB" id="3536625at2"/>
<dbReference type="InterPro" id="IPR046373">
    <property type="entry name" value="Acyl-CoA_Oxase/DH_mid-dom_sf"/>
</dbReference>
<comment type="caution">
    <text evidence="2">The sequence shown here is derived from an EMBL/GenBank/DDBJ whole genome shotgun (WGS) entry which is preliminary data.</text>
</comment>
<proteinExistence type="predicted"/>